<keyword evidence="1" id="KW-0812">Transmembrane</keyword>
<dbReference type="Gene3D" id="2.30.30.40">
    <property type="entry name" value="SH3 Domains"/>
    <property type="match status" value="1"/>
</dbReference>
<keyword evidence="1" id="KW-1133">Transmembrane helix</keyword>
<dbReference type="AlphaFoldDB" id="A0A6L9ER75"/>
<dbReference type="Proteomes" id="UP000474042">
    <property type="component" value="Unassembled WGS sequence"/>
</dbReference>
<comment type="caution">
    <text evidence="2">The sequence shown here is derived from an EMBL/GenBank/DDBJ whole genome shotgun (WGS) entry which is preliminary data.</text>
</comment>
<evidence type="ECO:0000256" key="1">
    <source>
        <dbReference type="SAM" id="Phobius"/>
    </source>
</evidence>
<accession>A0A6L9ER75</accession>
<organism evidence="2 3">
    <name type="scientific">Clostridium butyricum</name>
    <dbReference type="NCBI Taxonomy" id="1492"/>
    <lineage>
        <taxon>Bacteria</taxon>
        <taxon>Bacillati</taxon>
        <taxon>Bacillota</taxon>
        <taxon>Clostridia</taxon>
        <taxon>Eubacteriales</taxon>
        <taxon>Clostridiaceae</taxon>
        <taxon>Clostridium</taxon>
    </lineage>
</organism>
<evidence type="ECO:0000313" key="2">
    <source>
        <dbReference type="EMBL" id="NAS19022.1"/>
    </source>
</evidence>
<feature type="transmembrane region" description="Helical" evidence="1">
    <location>
        <begin position="356"/>
        <end position="377"/>
    </location>
</feature>
<proteinExistence type="predicted"/>
<keyword evidence="1" id="KW-0472">Membrane</keyword>
<evidence type="ECO:0000313" key="3">
    <source>
        <dbReference type="Proteomes" id="UP000474042"/>
    </source>
</evidence>
<sequence>MIKKDDKKVTDLLYESESIARKLTENSLGMESIIGASERLADNMSSISRLSEGIVNTGFSKISQNSLAMESMLGVSERLADSMSGISRLSESVVNSSLSRLLENNFAMESMLGASERLAKSMSGISGLSEDINSGLNRLAESSFAMESVIGVSERLADSMSGISRLSESVANSGFSRLSENNFAMESMLGVSERLAKSMSGISGLNNLAMTATEGISAMLLDNASAFSKISKDVLGSWNSSIAMEGISRMGQVCSSFYNMNEMCSLTNSLISNGINGLADSFQILSDNLKINDIDIENFDIELYNTEQIEEAKGFAKDTLEAYIDEDDLNWQQKLEIKCKEFSGKNPVYAFLIKSLITYIVVNCIIANIILGVGTVVKGGFKQIDNYSNSLDIKNVKDEIIRIINKQYNVFSGILNLYRYINKENVFIRNAPNMKANRIVCLNKGDIVQLVYKNKYKQRFKGWLFVEYEDNDENCYSGWINNIYTRRLTK</sequence>
<gene>
    <name evidence="2" type="ORF">GND98_014365</name>
</gene>
<protein>
    <recommendedName>
        <fullName evidence="4">SH3 domain-containing protein</fullName>
    </recommendedName>
</protein>
<name>A0A6L9ER75_CLOBU</name>
<reference evidence="2 3" key="1">
    <citation type="submission" date="2020-01" db="EMBL/GenBank/DDBJ databases">
        <title>Genome sequence of a 1,3-propanediol producer, Clostridium butyricum S3.</title>
        <authorList>
            <person name="Zhou J."/>
        </authorList>
    </citation>
    <scope>NUCLEOTIDE SEQUENCE [LARGE SCALE GENOMIC DNA]</scope>
    <source>
        <strain evidence="2 3">S3</strain>
    </source>
</reference>
<dbReference type="EMBL" id="WOFV02000052">
    <property type="protein sequence ID" value="NAS19022.1"/>
    <property type="molecule type" value="Genomic_DNA"/>
</dbReference>
<evidence type="ECO:0008006" key="4">
    <source>
        <dbReference type="Google" id="ProtNLM"/>
    </source>
</evidence>